<accession>A0A6G9A9W3</accession>
<feature type="compositionally biased region" description="Low complexity" evidence="1">
    <location>
        <begin position="84"/>
        <end position="97"/>
    </location>
</feature>
<dbReference type="RefSeq" id="WP_166468963.1">
    <property type="nucleotide sequence ID" value="NZ_CP050066.2"/>
</dbReference>
<evidence type="ECO:0000256" key="1">
    <source>
        <dbReference type="SAM" id="MobiDB-lite"/>
    </source>
</evidence>
<feature type="region of interest" description="Disordered" evidence="1">
    <location>
        <begin position="84"/>
        <end position="120"/>
    </location>
</feature>
<dbReference type="Proteomes" id="UP000500895">
    <property type="component" value="Chromosome"/>
</dbReference>
<evidence type="ECO:0000313" key="3">
    <source>
        <dbReference type="Proteomes" id="UP000500895"/>
    </source>
</evidence>
<protein>
    <submittedName>
        <fullName evidence="2">Uncharacterized protein</fullName>
    </submittedName>
</protein>
<dbReference type="AlphaFoldDB" id="A0A6G9A9W3"/>
<sequence length="143" mass="15474">MGVSLSVWISRFDPSRANLRSPDVTAAARVCLDSDQACGRCQTLAKADRHDLYEEADRAIKVWSLSFQMHCREALELAYPPIWSSASSSDAVGRSSPLGDRPRAVGNPTEGALDDDECRGGLDDLAGGHRSVDVLWSAKQQGN</sequence>
<reference evidence="2 3" key="1">
    <citation type="journal article" date="2020" name="Int. J. Syst. Evol. Microbiol.">
        <title>Description and complete genome sequences of Bradyrhizobium symbiodeficiens sp. nov., a non-symbiotic bacterium associated with legumes native to Canada.</title>
        <authorList>
            <person name="Bromfield E.S.P."/>
            <person name="Cloutier S."/>
            <person name="Nguyen H.D.T."/>
        </authorList>
    </citation>
    <scope>NUCLEOTIDE SEQUENCE [LARGE SCALE GENOMIC DNA]</scope>
    <source>
        <strain evidence="2 3">101S1MB</strain>
    </source>
</reference>
<name>A0A6G9A9W3_9BRAD</name>
<organism evidence="2 3">
    <name type="scientific">Bradyrhizobium symbiodeficiens</name>
    <dbReference type="NCBI Taxonomy" id="1404367"/>
    <lineage>
        <taxon>Bacteria</taxon>
        <taxon>Pseudomonadati</taxon>
        <taxon>Pseudomonadota</taxon>
        <taxon>Alphaproteobacteria</taxon>
        <taxon>Hyphomicrobiales</taxon>
        <taxon>Nitrobacteraceae</taxon>
        <taxon>Bradyrhizobium</taxon>
    </lineage>
</organism>
<dbReference type="EMBL" id="CP050066">
    <property type="protein sequence ID" value="QIP09116.1"/>
    <property type="molecule type" value="Genomic_DNA"/>
</dbReference>
<proteinExistence type="predicted"/>
<gene>
    <name evidence="2" type="ORF">HAV00_23940</name>
</gene>
<evidence type="ECO:0000313" key="2">
    <source>
        <dbReference type="EMBL" id="QIP09116.1"/>
    </source>
</evidence>